<sequence length="280" mass="31540">MNKNKSSSSALMVLPSPIKEDEIEWKKGLPSGVKFRPSHKHIFYYLQMKVHTGHIDVSGVIRSINLYIYDPQDLKGLAFDNGDGRLYFFTPLKKQFTTGKKTKRLTGHGFWKVTQKTIYITGDDNEQIMTKTPLCFFYPLGKGESLKTQWLMDEYRLINQDNHAVMLENWALCVVHYKPIRGKNGNNVEQVEDKRSSTNKSSTGSLSEAVGSPSQNLMVGSSYESNPHISCGSNNFNVASSSYPQGTSSCPQPFQTLCNPNKRQQCSISCDQPLYITCMP</sequence>
<dbReference type="Proteomes" id="UP001457282">
    <property type="component" value="Unassembled WGS sequence"/>
</dbReference>
<dbReference type="InterPro" id="IPR036093">
    <property type="entry name" value="NAC_dom_sf"/>
</dbReference>
<dbReference type="InterPro" id="IPR003441">
    <property type="entry name" value="NAC-dom"/>
</dbReference>
<dbReference type="Gene3D" id="2.170.150.80">
    <property type="entry name" value="NAC domain"/>
    <property type="match status" value="1"/>
</dbReference>
<keyword evidence="4" id="KW-0539">Nucleus</keyword>
<dbReference type="AlphaFoldDB" id="A0AAW1WGC7"/>
<evidence type="ECO:0000259" key="6">
    <source>
        <dbReference type="PROSITE" id="PS51005"/>
    </source>
</evidence>
<gene>
    <name evidence="7" type="ORF">M0R45_031982</name>
</gene>
<dbReference type="PANTHER" id="PTHR31719">
    <property type="entry name" value="NAC TRANSCRIPTION FACTOR 56"/>
    <property type="match status" value="1"/>
</dbReference>
<keyword evidence="1" id="KW-0805">Transcription regulation</keyword>
<dbReference type="GO" id="GO:0006355">
    <property type="term" value="P:regulation of DNA-templated transcription"/>
    <property type="evidence" value="ECO:0007669"/>
    <property type="project" value="InterPro"/>
</dbReference>
<evidence type="ECO:0000313" key="8">
    <source>
        <dbReference type="Proteomes" id="UP001457282"/>
    </source>
</evidence>
<keyword evidence="3" id="KW-0804">Transcription</keyword>
<dbReference type="GO" id="GO:0003677">
    <property type="term" value="F:DNA binding"/>
    <property type="evidence" value="ECO:0007669"/>
    <property type="project" value="UniProtKB-KW"/>
</dbReference>
<evidence type="ECO:0000313" key="7">
    <source>
        <dbReference type="EMBL" id="KAK9923573.1"/>
    </source>
</evidence>
<keyword evidence="2" id="KW-0238">DNA-binding</keyword>
<comment type="caution">
    <text evidence="7">The sequence shown here is derived from an EMBL/GenBank/DDBJ whole genome shotgun (WGS) entry which is preliminary data.</text>
</comment>
<proteinExistence type="predicted"/>
<reference evidence="7 8" key="1">
    <citation type="journal article" date="2023" name="G3 (Bethesda)">
        <title>A chromosome-length genome assembly and annotation of blackberry (Rubus argutus, cv. 'Hillquist').</title>
        <authorList>
            <person name="Bruna T."/>
            <person name="Aryal R."/>
            <person name="Dudchenko O."/>
            <person name="Sargent D.J."/>
            <person name="Mead D."/>
            <person name="Buti M."/>
            <person name="Cavallini A."/>
            <person name="Hytonen T."/>
            <person name="Andres J."/>
            <person name="Pham M."/>
            <person name="Weisz D."/>
            <person name="Mascagni F."/>
            <person name="Usai G."/>
            <person name="Natali L."/>
            <person name="Bassil N."/>
            <person name="Fernandez G.E."/>
            <person name="Lomsadze A."/>
            <person name="Armour M."/>
            <person name="Olukolu B."/>
            <person name="Poorten T."/>
            <person name="Britton C."/>
            <person name="Davik J."/>
            <person name="Ashrafi H."/>
            <person name="Aiden E.L."/>
            <person name="Borodovsky M."/>
            <person name="Worthington M."/>
        </authorList>
    </citation>
    <scope>NUCLEOTIDE SEQUENCE [LARGE SCALE GENOMIC DNA]</scope>
    <source>
        <strain evidence="7">PI 553951</strain>
    </source>
</reference>
<dbReference type="Pfam" id="PF02365">
    <property type="entry name" value="NAM"/>
    <property type="match status" value="1"/>
</dbReference>
<dbReference type="EMBL" id="JBEDUW010000006">
    <property type="protein sequence ID" value="KAK9923573.1"/>
    <property type="molecule type" value="Genomic_DNA"/>
</dbReference>
<protein>
    <recommendedName>
        <fullName evidence="6">NAC domain-containing protein</fullName>
    </recommendedName>
</protein>
<organism evidence="7 8">
    <name type="scientific">Rubus argutus</name>
    <name type="common">Southern blackberry</name>
    <dbReference type="NCBI Taxonomy" id="59490"/>
    <lineage>
        <taxon>Eukaryota</taxon>
        <taxon>Viridiplantae</taxon>
        <taxon>Streptophyta</taxon>
        <taxon>Embryophyta</taxon>
        <taxon>Tracheophyta</taxon>
        <taxon>Spermatophyta</taxon>
        <taxon>Magnoliopsida</taxon>
        <taxon>eudicotyledons</taxon>
        <taxon>Gunneridae</taxon>
        <taxon>Pentapetalae</taxon>
        <taxon>rosids</taxon>
        <taxon>fabids</taxon>
        <taxon>Rosales</taxon>
        <taxon>Rosaceae</taxon>
        <taxon>Rosoideae</taxon>
        <taxon>Rosoideae incertae sedis</taxon>
        <taxon>Rubus</taxon>
    </lineage>
</organism>
<feature type="compositionally biased region" description="Low complexity" evidence="5">
    <location>
        <begin position="198"/>
        <end position="207"/>
    </location>
</feature>
<dbReference type="PROSITE" id="PS51005">
    <property type="entry name" value="NAC"/>
    <property type="match status" value="1"/>
</dbReference>
<feature type="region of interest" description="Disordered" evidence="5">
    <location>
        <begin position="184"/>
        <end position="214"/>
    </location>
</feature>
<evidence type="ECO:0000256" key="5">
    <source>
        <dbReference type="SAM" id="MobiDB-lite"/>
    </source>
</evidence>
<evidence type="ECO:0000256" key="3">
    <source>
        <dbReference type="ARBA" id="ARBA00023163"/>
    </source>
</evidence>
<feature type="domain" description="NAC" evidence="6">
    <location>
        <begin position="29"/>
        <end position="178"/>
    </location>
</feature>
<evidence type="ECO:0000256" key="1">
    <source>
        <dbReference type="ARBA" id="ARBA00023015"/>
    </source>
</evidence>
<dbReference type="PANTHER" id="PTHR31719:SF43">
    <property type="entry name" value="NAC TRANSCRIPTION FACTOR 56"/>
    <property type="match status" value="1"/>
</dbReference>
<keyword evidence="8" id="KW-1185">Reference proteome</keyword>
<evidence type="ECO:0000256" key="4">
    <source>
        <dbReference type="ARBA" id="ARBA00023242"/>
    </source>
</evidence>
<name>A0AAW1WGC7_RUBAR</name>
<accession>A0AAW1WGC7</accession>
<dbReference type="SUPFAM" id="SSF101941">
    <property type="entry name" value="NAC domain"/>
    <property type="match status" value="1"/>
</dbReference>
<evidence type="ECO:0000256" key="2">
    <source>
        <dbReference type="ARBA" id="ARBA00023125"/>
    </source>
</evidence>